<dbReference type="AlphaFoldDB" id="B9WFJ7"/>
<proteinExistence type="predicted"/>
<dbReference type="CGD" id="CAL0000165369">
    <property type="gene designation" value="Cd36_41350"/>
</dbReference>
<dbReference type="RefSeq" id="XP_002419801.1">
    <property type="nucleotide sequence ID" value="XM_002419756.1"/>
</dbReference>
<evidence type="ECO:0000313" key="1">
    <source>
        <dbReference type="CGD" id="CAL0000165369"/>
    </source>
</evidence>
<sequence length="137" mass="16329">MTIFDLIIIIYIYIYLQPQPTIKALIIPKSIYNITYQGININNVRNDKSMYEFKVIGGPYKTNVNYYYDSFNGIYFINQNQNQNQNQNLIQNHHNNNSYYYYYYAAADDDNDNDIIEVLSRDEIGIQLNEKYNSLFL</sequence>
<organism evidence="2 3">
    <name type="scientific">Candida dubliniensis (strain CD36 / ATCC MYA-646 / CBS 7987 / NCPF 3949 / NRRL Y-17841)</name>
    <name type="common">Yeast</name>
    <dbReference type="NCBI Taxonomy" id="573826"/>
    <lineage>
        <taxon>Eukaryota</taxon>
        <taxon>Fungi</taxon>
        <taxon>Dikarya</taxon>
        <taxon>Ascomycota</taxon>
        <taxon>Saccharomycotina</taxon>
        <taxon>Pichiomycetes</taxon>
        <taxon>Debaryomycetaceae</taxon>
        <taxon>Candida/Lodderomyces clade</taxon>
        <taxon>Candida</taxon>
    </lineage>
</organism>
<name>B9WFJ7_CANDC</name>
<dbReference type="EMBL" id="FM992691">
    <property type="protein sequence ID" value="CAX42016.1"/>
    <property type="molecule type" value="Genomic_DNA"/>
</dbReference>
<dbReference type="Proteomes" id="UP000002605">
    <property type="component" value="Chromosome 4"/>
</dbReference>
<evidence type="ECO:0000313" key="2">
    <source>
        <dbReference type="EMBL" id="CAX42016.1"/>
    </source>
</evidence>
<dbReference type="OrthoDB" id="10430743at2759"/>
<gene>
    <name evidence="1" type="ordered locus">Cd36_41350</name>
    <name evidence="2" type="ORF">CD36_41350</name>
</gene>
<keyword evidence="3" id="KW-1185">Reference proteome</keyword>
<dbReference type="VEuPathDB" id="FungiDB:CD36_41350"/>
<dbReference type="HOGENOM" id="CLU_2158028_0_0_1"/>
<dbReference type="KEGG" id="cdu:CD36_41350"/>
<protein>
    <submittedName>
        <fullName evidence="2">Uncharacterized protein</fullName>
    </submittedName>
</protein>
<evidence type="ECO:0000313" key="3">
    <source>
        <dbReference type="Proteomes" id="UP000002605"/>
    </source>
</evidence>
<reference evidence="2 3" key="1">
    <citation type="journal article" date="2009" name="Genome Res.">
        <title>Comparative genomics of the fungal pathogens Candida dubliniensis and Candida albicans.</title>
        <authorList>
            <person name="Jackson A.P."/>
            <person name="Gamble J.A."/>
            <person name="Yeomans T."/>
            <person name="Moran G.P."/>
            <person name="Saunders D."/>
            <person name="Harris D."/>
            <person name="Aslett M."/>
            <person name="Barrell J.F."/>
            <person name="Butler G."/>
            <person name="Citiulo F."/>
            <person name="Coleman D.C."/>
            <person name="de Groot P.W.J."/>
            <person name="Goodwin T.J."/>
            <person name="Quail M.A."/>
            <person name="McQuillan J."/>
            <person name="Munro C.A."/>
            <person name="Pain A."/>
            <person name="Poulter R.T."/>
            <person name="Rajandream M.A."/>
            <person name="Renauld H."/>
            <person name="Spiering M.J."/>
            <person name="Tivey A."/>
            <person name="Gow N.A.R."/>
            <person name="Barrell B."/>
            <person name="Sullivan D.J."/>
            <person name="Berriman M."/>
        </authorList>
    </citation>
    <scope>NUCLEOTIDE SEQUENCE [LARGE SCALE GENOMIC DNA]</scope>
    <source>
        <strain evidence="3">CD36 / ATCC MYA-646 / CBS 7987 / NCPF 3949 / NRRL Y-17841</strain>
    </source>
</reference>
<dbReference type="GeneID" id="8047401"/>
<accession>B9WFJ7</accession>